<dbReference type="FunFam" id="3.30.70.360:FF:000004">
    <property type="entry name" value="Peptidase M20 domain-containing protein 2"/>
    <property type="match status" value="1"/>
</dbReference>
<sequence>MENKKLNNNLEETRFDEILNKYKPLGQRILDWMNENPEVSGNEKKTSEFLINILKEQGYKIVSPRARMKYSFYATKEEKSELNLPKVAIICEYDAMEDIGHGCGHSASCAASIICALAMEETYKDFPFQIDLIGTPDEEISGGKIKMMEHGAFDDYEFAVVIQANSVNQPYFRTLASSDMLINFYGKQAHASMNPWEGVSALNGVQLFFHGLDMLRVGLEKGDDVQGVILDGGKIPNVIPEKATAYVYLRSKTINRLMKLKKKVEQCAKGCAMAVDNKYDYSQNNPDYAEVFIGNTEKKIVCDIMDELNLNWEIADEPRGSSDVGNLDTIIPVFNPVIATEVSETKLYSKEFAELMKTKKGTHVMVTGAKVMARIIEKMAFEKGLLEKVKEEHREYRNNVLE</sequence>
<dbReference type="PANTHER" id="PTHR30575">
    <property type="entry name" value="PEPTIDASE M20"/>
    <property type="match status" value="1"/>
</dbReference>
<dbReference type="RefSeq" id="WP_118024444.1">
    <property type="nucleotide sequence ID" value="NZ_CAUFEU010000019.1"/>
</dbReference>
<dbReference type="PIRSF" id="PIRSF037226">
    <property type="entry name" value="Amidohydrolase_ACY1L2_prd"/>
    <property type="match status" value="1"/>
</dbReference>
<name>A0A413S6F1_9FIRM</name>
<dbReference type="SUPFAM" id="SSF53187">
    <property type="entry name" value="Zn-dependent exopeptidases"/>
    <property type="match status" value="1"/>
</dbReference>
<dbReference type="GO" id="GO:0005737">
    <property type="term" value="C:cytoplasm"/>
    <property type="evidence" value="ECO:0007669"/>
    <property type="project" value="TreeGrafter"/>
</dbReference>
<dbReference type="EMBL" id="QSFO01000001">
    <property type="protein sequence ID" value="RHA57353.1"/>
    <property type="molecule type" value="Genomic_DNA"/>
</dbReference>
<comment type="similarity">
    <text evidence="1">Belongs to the peptidase M20A family.</text>
</comment>
<comment type="caution">
    <text evidence="3">The sequence shown here is derived from an EMBL/GenBank/DDBJ whole genome shotgun (WGS) entry which is preliminary data.</text>
</comment>
<dbReference type="InterPro" id="IPR052030">
    <property type="entry name" value="Peptidase_M20/M20A_hydrolases"/>
</dbReference>
<dbReference type="Pfam" id="PF07687">
    <property type="entry name" value="M20_dimer"/>
    <property type="match status" value="1"/>
</dbReference>
<dbReference type="Gene3D" id="3.40.630.10">
    <property type="entry name" value="Zn peptidases"/>
    <property type="match status" value="1"/>
</dbReference>
<dbReference type="AlphaFoldDB" id="A0A413S6F1"/>
<dbReference type="Proteomes" id="UP000284598">
    <property type="component" value="Unassembled WGS sequence"/>
</dbReference>
<dbReference type="InterPro" id="IPR017144">
    <property type="entry name" value="Xaa-Arg_dipeptidase"/>
</dbReference>
<protein>
    <recommendedName>
        <fullName evidence="1">Peptidase M20 domain-containing protein 2</fullName>
    </recommendedName>
</protein>
<dbReference type="InterPro" id="IPR036264">
    <property type="entry name" value="Bact_exopeptidase_dim_dom"/>
</dbReference>
<proteinExistence type="inferred from homology"/>
<dbReference type="InterPro" id="IPR002933">
    <property type="entry name" value="Peptidase_M20"/>
</dbReference>
<organism evidence="3 4">
    <name type="scientific">Eubacterium ventriosum</name>
    <dbReference type="NCBI Taxonomy" id="39496"/>
    <lineage>
        <taxon>Bacteria</taxon>
        <taxon>Bacillati</taxon>
        <taxon>Bacillota</taxon>
        <taxon>Clostridia</taxon>
        <taxon>Eubacteriales</taxon>
        <taxon>Eubacteriaceae</taxon>
        <taxon>Eubacterium</taxon>
    </lineage>
</organism>
<evidence type="ECO:0000259" key="2">
    <source>
        <dbReference type="Pfam" id="PF07687"/>
    </source>
</evidence>
<accession>A0A413S6F1</accession>
<dbReference type="InterPro" id="IPR011650">
    <property type="entry name" value="Peptidase_M20_dimer"/>
</dbReference>
<evidence type="ECO:0000313" key="4">
    <source>
        <dbReference type="Proteomes" id="UP000284598"/>
    </source>
</evidence>
<dbReference type="SUPFAM" id="SSF55031">
    <property type="entry name" value="Bacterial exopeptidase dimerisation domain"/>
    <property type="match status" value="1"/>
</dbReference>
<gene>
    <name evidence="3" type="ORF">DW929_00500</name>
</gene>
<reference evidence="3 4" key="1">
    <citation type="submission" date="2018-08" db="EMBL/GenBank/DDBJ databases">
        <title>A genome reference for cultivated species of the human gut microbiota.</title>
        <authorList>
            <person name="Zou Y."/>
            <person name="Xue W."/>
            <person name="Luo G."/>
        </authorList>
    </citation>
    <scope>NUCLEOTIDE SEQUENCE [LARGE SCALE GENOMIC DNA]</scope>
    <source>
        <strain evidence="3 4">AM43-2</strain>
    </source>
</reference>
<dbReference type="PANTHER" id="PTHR30575:SF0">
    <property type="entry name" value="XAA-ARG DIPEPTIDASE"/>
    <property type="match status" value="1"/>
</dbReference>
<dbReference type="GO" id="GO:0046657">
    <property type="term" value="P:folic acid catabolic process"/>
    <property type="evidence" value="ECO:0007669"/>
    <property type="project" value="TreeGrafter"/>
</dbReference>
<dbReference type="GO" id="GO:0016805">
    <property type="term" value="F:dipeptidase activity"/>
    <property type="evidence" value="ECO:0007669"/>
    <property type="project" value="InterPro"/>
</dbReference>
<dbReference type="GO" id="GO:0071713">
    <property type="term" value="F:para-aminobenzoyl-glutamate hydrolase activity"/>
    <property type="evidence" value="ECO:0007669"/>
    <property type="project" value="TreeGrafter"/>
</dbReference>
<feature type="domain" description="Peptidase M20 dimerisation" evidence="2">
    <location>
        <begin position="180"/>
        <end position="268"/>
    </location>
</feature>
<evidence type="ECO:0000256" key="1">
    <source>
        <dbReference type="PIRNR" id="PIRNR037226"/>
    </source>
</evidence>
<dbReference type="Pfam" id="PF01546">
    <property type="entry name" value="Peptidase_M20"/>
    <property type="match status" value="1"/>
</dbReference>
<evidence type="ECO:0000313" key="3">
    <source>
        <dbReference type="EMBL" id="RHA57353.1"/>
    </source>
</evidence>
<dbReference type="Gene3D" id="3.30.70.360">
    <property type="match status" value="1"/>
</dbReference>